<proteinExistence type="predicted"/>
<name>A0A845QBH5_9HYPH</name>
<evidence type="ECO:0000259" key="1">
    <source>
        <dbReference type="Pfam" id="PF08874"/>
    </source>
</evidence>
<comment type="caution">
    <text evidence="2">The sequence shown here is derived from an EMBL/GenBank/DDBJ whole genome shotgun (WGS) entry which is preliminary data.</text>
</comment>
<feature type="domain" description="DUF1835" evidence="1">
    <location>
        <begin position="107"/>
        <end position="213"/>
    </location>
</feature>
<dbReference type="Proteomes" id="UP000470384">
    <property type="component" value="Unassembled WGS sequence"/>
</dbReference>
<evidence type="ECO:0000313" key="3">
    <source>
        <dbReference type="Proteomes" id="UP000470384"/>
    </source>
</evidence>
<dbReference type="Pfam" id="PF08874">
    <property type="entry name" value="DUF1835"/>
    <property type="match status" value="1"/>
</dbReference>
<accession>A0A845QBH5</accession>
<reference evidence="2 3" key="1">
    <citation type="journal article" date="2016" name="Int. J. Syst. Evol. Microbiol.">
        <title>Pyruvatibacter mobilis gen. nov., sp. nov., a marine bacterium from the culture broth of Picochlorum sp. 122.</title>
        <authorList>
            <person name="Wang G."/>
            <person name="Tang M."/>
            <person name="Wu H."/>
            <person name="Dai S."/>
            <person name="Li T."/>
            <person name="Chen C."/>
            <person name="He H."/>
            <person name="Fan J."/>
            <person name="Xiang W."/>
            <person name="Li X."/>
        </authorList>
    </citation>
    <scope>NUCLEOTIDE SEQUENCE [LARGE SCALE GENOMIC DNA]</scope>
    <source>
        <strain evidence="2 3">GYP-11</strain>
    </source>
</reference>
<sequence>MPSDSHTHQHDYFHGLLNLEQQRRRAKDLLKALRSGQPDALDRLTAHAGITDPASAALRLADAQLVIARENGFASWPKLKAHCDRLQESRRQREAGRLTPPDTEDVVHLRCGSDIRHGLEIAGFLGRFVEFADPFCQGPVRDLPRDAFLSERAAFIASSYGYRMADALARGRQEYDALDTALAAQHLVLWFEHDSYDQLILAHVLAALAAKDPAVRPARLELVCVDSVPGVPGFTGLGQLAPDMLLWLWDNHRVPVGDAQLALGRDAWQALTAEEPSGLVALATAGTPAIPPMARALRRHLQELPSGANGLSQTQGLVLRILADKGTCTGGQLFRELMTKYEELPYLGDLMFWHVLDDFVSSTNPPVDVMEVKGEGGPDPDAGTDPLPEWLRRRVALNGQGMALLAGEADYMMSYTGERWVGGLRVASPDRGGVPFRWTMSEGRLAITGTAP</sequence>
<keyword evidence="3" id="KW-1185">Reference proteome</keyword>
<organism evidence="2 3">
    <name type="scientific">Pyruvatibacter mobilis</name>
    <dbReference type="NCBI Taxonomy" id="1712261"/>
    <lineage>
        <taxon>Bacteria</taxon>
        <taxon>Pseudomonadati</taxon>
        <taxon>Pseudomonadota</taxon>
        <taxon>Alphaproteobacteria</taxon>
        <taxon>Hyphomicrobiales</taxon>
        <taxon>Parvibaculaceae</taxon>
        <taxon>Pyruvatibacter</taxon>
    </lineage>
</organism>
<gene>
    <name evidence="2" type="ORF">GTQ45_09760</name>
</gene>
<dbReference type="EMBL" id="WXYQ01000006">
    <property type="protein sequence ID" value="NBG96015.1"/>
    <property type="molecule type" value="Genomic_DNA"/>
</dbReference>
<dbReference type="RefSeq" id="WP_160587920.1">
    <property type="nucleotide sequence ID" value="NZ_BMHN01000001.1"/>
</dbReference>
<protein>
    <submittedName>
        <fullName evidence="2">DUF1835 domain-containing protein</fullName>
    </submittedName>
</protein>
<dbReference type="GeneID" id="300654725"/>
<dbReference type="InterPro" id="IPR014973">
    <property type="entry name" value="DUF1835"/>
</dbReference>
<dbReference type="AlphaFoldDB" id="A0A845QBH5"/>
<dbReference type="OrthoDB" id="127805at2"/>
<evidence type="ECO:0000313" key="2">
    <source>
        <dbReference type="EMBL" id="NBG96015.1"/>
    </source>
</evidence>